<keyword evidence="3" id="KW-1185">Reference proteome</keyword>
<dbReference type="EMBL" id="FQVK01000015">
    <property type="protein sequence ID" value="SHF05256.1"/>
    <property type="molecule type" value="Genomic_DNA"/>
</dbReference>
<feature type="transmembrane region" description="Helical" evidence="1">
    <location>
        <begin position="211"/>
        <end position="230"/>
    </location>
</feature>
<dbReference type="Pfam" id="PF16868">
    <property type="entry name" value="NMT1_3"/>
    <property type="match status" value="1"/>
</dbReference>
<dbReference type="AlphaFoldDB" id="A0A1M4YIH8"/>
<keyword evidence="1" id="KW-0812">Transmembrane</keyword>
<reference evidence="2 3" key="1">
    <citation type="submission" date="2016-11" db="EMBL/GenBank/DDBJ databases">
        <authorList>
            <person name="Varghese N."/>
            <person name="Submissions S."/>
        </authorList>
    </citation>
    <scope>NUCLEOTIDE SEQUENCE [LARGE SCALE GENOMIC DNA]</scope>
    <source>
        <strain evidence="2 3">DSM 29341</strain>
    </source>
</reference>
<evidence type="ECO:0000256" key="1">
    <source>
        <dbReference type="SAM" id="Phobius"/>
    </source>
</evidence>
<proteinExistence type="predicted"/>
<keyword evidence="1" id="KW-0472">Membrane</keyword>
<accession>A0A1M4YIH8</accession>
<dbReference type="SUPFAM" id="SSF53850">
    <property type="entry name" value="Periplasmic binding protein-like II"/>
    <property type="match status" value="1"/>
</dbReference>
<sequence length="323" mass="35989">MMRADARIPRNPALWRGLKINRGAEGSGTADAFRDFERVVGLSEGDNIHMSLGYDQAAVALLDNRLDIAVFVAPIEAPYLLAAYQEPELKVLELEHVEAISRRLSYATVVTVPAGGMSLDPVLPPRPVKLIALQARLVVQADIHPALVNRLTMAAVELHRARGIITDAGEFPGVEGTGLPVSNAARRLIDEGPSTWHNLLPYWIAAQVNRVLLLFLPFFFIVVPLVRLLPKAYAYMQRWRVWQHYPEIRQIELELANDPSPDQIGDMQARLHELDERLAELRLPAADRQGQYDARLHVDLVQKRVAELQAQARPRQADGAASA</sequence>
<name>A0A1M4YIH8_9RHOB</name>
<gene>
    <name evidence="2" type="ORF">SAMN05444279_11591</name>
</gene>
<dbReference type="InterPro" id="IPR011852">
    <property type="entry name" value="TRAP_TAXI"/>
</dbReference>
<evidence type="ECO:0000313" key="2">
    <source>
        <dbReference type="EMBL" id="SHF05256.1"/>
    </source>
</evidence>
<evidence type="ECO:0000313" key="3">
    <source>
        <dbReference type="Proteomes" id="UP000325134"/>
    </source>
</evidence>
<keyword evidence="1" id="KW-1133">Transmembrane helix</keyword>
<dbReference type="Gene3D" id="3.40.190.10">
    <property type="entry name" value="Periplasmic binding protein-like II"/>
    <property type="match status" value="2"/>
</dbReference>
<dbReference type="Proteomes" id="UP000325134">
    <property type="component" value="Unassembled WGS sequence"/>
</dbReference>
<protein>
    <submittedName>
        <fullName evidence="2">NMT1-like family protein</fullName>
    </submittedName>
</protein>
<organism evidence="2 3">
    <name type="scientific">Ruegeria intermedia</name>
    <dbReference type="NCBI Taxonomy" id="996115"/>
    <lineage>
        <taxon>Bacteria</taxon>
        <taxon>Pseudomonadati</taxon>
        <taxon>Pseudomonadota</taxon>
        <taxon>Alphaproteobacteria</taxon>
        <taxon>Rhodobacterales</taxon>
        <taxon>Roseobacteraceae</taxon>
        <taxon>Ruegeria</taxon>
    </lineage>
</organism>